<accession>A0A9P5SRL9</accession>
<keyword evidence="3" id="KW-1185">Reference proteome</keyword>
<dbReference type="PROSITE" id="PS50003">
    <property type="entry name" value="PH_DOMAIN"/>
    <property type="match status" value="1"/>
</dbReference>
<evidence type="ECO:0000259" key="1">
    <source>
        <dbReference type="PROSITE" id="PS50003"/>
    </source>
</evidence>
<reference evidence="2" key="1">
    <citation type="journal article" date="2020" name="Fungal Divers.">
        <title>Resolving the Mortierellaceae phylogeny through synthesis of multi-gene phylogenetics and phylogenomics.</title>
        <authorList>
            <person name="Vandepol N."/>
            <person name="Liber J."/>
            <person name="Desiro A."/>
            <person name="Na H."/>
            <person name="Kennedy M."/>
            <person name="Barry K."/>
            <person name="Grigoriev I.V."/>
            <person name="Miller A.N."/>
            <person name="O'Donnell K."/>
            <person name="Stajich J.E."/>
            <person name="Bonito G."/>
        </authorList>
    </citation>
    <scope>NUCLEOTIDE SEQUENCE</scope>
    <source>
        <strain evidence="2">NVP1</strain>
    </source>
</reference>
<evidence type="ECO:0000313" key="2">
    <source>
        <dbReference type="EMBL" id="KAF9334861.1"/>
    </source>
</evidence>
<dbReference type="InterPro" id="IPR001849">
    <property type="entry name" value="PH_domain"/>
</dbReference>
<feature type="non-terminal residue" evidence="2">
    <location>
        <position position="1"/>
    </location>
</feature>
<dbReference type="AlphaFoldDB" id="A0A9P5SRL9"/>
<organism evidence="2 3">
    <name type="scientific">Podila minutissima</name>
    <dbReference type="NCBI Taxonomy" id="64525"/>
    <lineage>
        <taxon>Eukaryota</taxon>
        <taxon>Fungi</taxon>
        <taxon>Fungi incertae sedis</taxon>
        <taxon>Mucoromycota</taxon>
        <taxon>Mortierellomycotina</taxon>
        <taxon>Mortierellomycetes</taxon>
        <taxon>Mortierellales</taxon>
        <taxon>Mortierellaceae</taxon>
        <taxon>Podila</taxon>
    </lineage>
</organism>
<gene>
    <name evidence="2" type="ORF">BG006_001331</name>
</gene>
<dbReference type="InterPro" id="IPR011993">
    <property type="entry name" value="PH-like_dom_sf"/>
</dbReference>
<dbReference type="Gene3D" id="2.30.29.30">
    <property type="entry name" value="Pleckstrin-homology domain (PH domain)/Phosphotyrosine-binding domain (PTB)"/>
    <property type="match status" value="1"/>
</dbReference>
<dbReference type="SMART" id="SM00233">
    <property type="entry name" value="PH"/>
    <property type="match status" value="1"/>
</dbReference>
<dbReference type="EMBL" id="JAAAUY010000126">
    <property type="protein sequence ID" value="KAF9334861.1"/>
    <property type="molecule type" value="Genomic_DNA"/>
</dbReference>
<dbReference type="SUPFAM" id="SSF50729">
    <property type="entry name" value="PH domain-like"/>
    <property type="match status" value="1"/>
</dbReference>
<feature type="domain" description="PH" evidence="1">
    <location>
        <begin position="145"/>
        <end position="266"/>
    </location>
</feature>
<dbReference type="Proteomes" id="UP000696485">
    <property type="component" value="Unassembled WGS sequence"/>
</dbReference>
<evidence type="ECO:0000313" key="3">
    <source>
        <dbReference type="Proteomes" id="UP000696485"/>
    </source>
</evidence>
<sequence length="325" mass="36718">IQVTNKASNKIFDVEWNLHIGNVDRTSQPARSFKDNPGNTVTMNEVFMFDVNEPFQLDMSLTGHPVATKFGTMAGFSNAQQAVHLGQLQLSFCLETMDRSIRTYKLLPSSDNDDKSTTKSDCEVVIMMGLHVLEEPVEDRSWETAARYRGFLTFMTRGARMSNWKRYWAVLEGRAIKLYDAEYQQKRDALAIIPLTHLSGMHPPDPEKVDVGANGFSLAISPQGVDKSTSGEHSDVFANMDYCLYGFTDSLQMHDEWTAHLQESLEAFRAHMAQRLKARQRRLSRRAFQSLSRHSFESSAPPSPLDGCEEGGDPLADLVELKFVW</sequence>
<protein>
    <recommendedName>
        <fullName evidence="1">PH domain-containing protein</fullName>
    </recommendedName>
</protein>
<comment type="caution">
    <text evidence="2">The sequence shown here is derived from an EMBL/GenBank/DDBJ whole genome shotgun (WGS) entry which is preliminary data.</text>
</comment>
<name>A0A9P5SRL9_9FUNG</name>
<proteinExistence type="predicted"/>